<name>A0A443S5V2_9ACAR</name>
<dbReference type="STRING" id="299467.A0A443S5V2"/>
<dbReference type="Proteomes" id="UP000288716">
    <property type="component" value="Unassembled WGS sequence"/>
</dbReference>
<feature type="non-terminal residue" evidence="9">
    <location>
        <position position="169"/>
    </location>
</feature>
<keyword evidence="1 6" id="KW-0547">Nucleotide-binding</keyword>
<dbReference type="PROSITE" id="PS51195">
    <property type="entry name" value="Q_MOTIF"/>
    <property type="match status" value="1"/>
</dbReference>
<dbReference type="PROSITE" id="PS51192">
    <property type="entry name" value="HELICASE_ATP_BIND_1"/>
    <property type="match status" value="1"/>
</dbReference>
<sequence length="169" mass="19038">MDLNWSASKIDPRILEALEQQFAFKRMTAVQAATLPLFANNKDVIVEAVTGSGKTLAFLLPVLQIIMKKNDYLIKAEGKRIGKYDVHVIIISPTRELASQTFQVLQKLLLCEHLSFLSCALFIGGNSLTVDQQIYREKGGHIVISTPGRLLDLLQKYPEFTNEVRKHLE</sequence>
<dbReference type="InterPro" id="IPR011545">
    <property type="entry name" value="DEAD/DEAH_box_helicase_dom"/>
</dbReference>
<evidence type="ECO:0000313" key="10">
    <source>
        <dbReference type="Proteomes" id="UP000288716"/>
    </source>
</evidence>
<evidence type="ECO:0000256" key="6">
    <source>
        <dbReference type="RuleBase" id="RU365068"/>
    </source>
</evidence>
<dbReference type="AlphaFoldDB" id="A0A443S5V2"/>
<dbReference type="InterPro" id="IPR014014">
    <property type="entry name" value="RNA_helicase_DEAD_Q_motif"/>
</dbReference>
<dbReference type="InterPro" id="IPR014001">
    <property type="entry name" value="Helicase_ATP-bd"/>
</dbReference>
<dbReference type="EMBL" id="NCKV01007494">
    <property type="protein sequence ID" value="RWS22948.1"/>
    <property type="molecule type" value="Genomic_DNA"/>
</dbReference>
<keyword evidence="2 6" id="KW-0378">Hydrolase</keyword>
<evidence type="ECO:0000256" key="3">
    <source>
        <dbReference type="ARBA" id="ARBA00022806"/>
    </source>
</evidence>
<comment type="caution">
    <text evidence="9">The sequence shown here is derived from an EMBL/GenBank/DDBJ whole genome shotgun (WGS) entry which is preliminary data.</text>
</comment>
<dbReference type="InterPro" id="IPR027417">
    <property type="entry name" value="P-loop_NTPase"/>
</dbReference>
<evidence type="ECO:0000256" key="2">
    <source>
        <dbReference type="ARBA" id="ARBA00022801"/>
    </source>
</evidence>
<dbReference type="EC" id="3.6.4.13" evidence="6"/>
<dbReference type="VEuPathDB" id="VectorBase:LDEU009092"/>
<comment type="catalytic activity">
    <reaction evidence="6">
        <text>ATP + H2O = ADP + phosphate + H(+)</text>
        <dbReference type="Rhea" id="RHEA:13065"/>
        <dbReference type="ChEBI" id="CHEBI:15377"/>
        <dbReference type="ChEBI" id="CHEBI:15378"/>
        <dbReference type="ChEBI" id="CHEBI:30616"/>
        <dbReference type="ChEBI" id="CHEBI:43474"/>
        <dbReference type="ChEBI" id="CHEBI:456216"/>
        <dbReference type="EC" id="3.6.4.13"/>
    </reaction>
</comment>
<comment type="function">
    <text evidence="6">RNA helicase.</text>
</comment>
<evidence type="ECO:0000259" key="8">
    <source>
        <dbReference type="PROSITE" id="PS51195"/>
    </source>
</evidence>
<dbReference type="Pfam" id="PF00270">
    <property type="entry name" value="DEAD"/>
    <property type="match status" value="1"/>
</dbReference>
<evidence type="ECO:0000259" key="7">
    <source>
        <dbReference type="PROSITE" id="PS51192"/>
    </source>
</evidence>
<comment type="domain">
    <text evidence="6">The Q motif is unique to and characteristic of the DEAD box family of RNA helicases and controls ATP binding and hydrolysis.</text>
</comment>
<evidence type="ECO:0000313" key="9">
    <source>
        <dbReference type="EMBL" id="RWS22948.1"/>
    </source>
</evidence>
<accession>A0A443S5V2</accession>
<evidence type="ECO:0000256" key="4">
    <source>
        <dbReference type="ARBA" id="ARBA00022840"/>
    </source>
</evidence>
<dbReference type="GO" id="GO:0003724">
    <property type="term" value="F:RNA helicase activity"/>
    <property type="evidence" value="ECO:0007669"/>
    <property type="project" value="UniProtKB-EC"/>
</dbReference>
<dbReference type="GO" id="GO:0005524">
    <property type="term" value="F:ATP binding"/>
    <property type="evidence" value="ECO:0007669"/>
    <property type="project" value="UniProtKB-UniRule"/>
</dbReference>
<keyword evidence="3 6" id="KW-0347">Helicase</keyword>
<comment type="similarity">
    <text evidence="6">Belongs to the DEAD box helicase family.</text>
</comment>
<gene>
    <name evidence="9" type="ORF">B4U80_03466</name>
</gene>
<dbReference type="GO" id="GO:0003723">
    <property type="term" value="F:RNA binding"/>
    <property type="evidence" value="ECO:0007669"/>
    <property type="project" value="UniProtKB-UniRule"/>
</dbReference>
<proteinExistence type="inferred from homology"/>
<dbReference type="GO" id="GO:0016787">
    <property type="term" value="F:hydrolase activity"/>
    <property type="evidence" value="ECO:0007669"/>
    <property type="project" value="UniProtKB-KW"/>
</dbReference>
<protein>
    <recommendedName>
        <fullName evidence="6">ATP-dependent RNA helicase</fullName>
        <ecNumber evidence="6">3.6.4.13</ecNumber>
    </recommendedName>
</protein>
<feature type="domain" description="DEAD-box RNA helicase Q" evidence="8">
    <location>
        <begin position="3"/>
        <end position="32"/>
    </location>
</feature>
<organism evidence="9 10">
    <name type="scientific">Leptotrombidium deliense</name>
    <dbReference type="NCBI Taxonomy" id="299467"/>
    <lineage>
        <taxon>Eukaryota</taxon>
        <taxon>Metazoa</taxon>
        <taxon>Ecdysozoa</taxon>
        <taxon>Arthropoda</taxon>
        <taxon>Chelicerata</taxon>
        <taxon>Arachnida</taxon>
        <taxon>Acari</taxon>
        <taxon>Acariformes</taxon>
        <taxon>Trombidiformes</taxon>
        <taxon>Prostigmata</taxon>
        <taxon>Anystina</taxon>
        <taxon>Parasitengona</taxon>
        <taxon>Trombiculoidea</taxon>
        <taxon>Trombiculidae</taxon>
        <taxon>Leptotrombidium</taxon>
    </lineage>
</organism>
<reference evidence="9 10" key="1">
    <citation type="journal article" date="2018" name="Gigascience">
        <title>Genomes of trombidid mites reveal novel predicted allergens and laterally-transferred genes associated with secondary metabolism.</title>
        <authorList>
            <person name="Dong X."/>
            <person name="Chaisiri K."/>
            <person name="Xia D."/>
            <person name="Armstrong S.D."/>
            <person name="Fang Y."/>
            <person name="Donnelly M.J."/>
            <person name="Kadowaki T."/>
            <person name="McGarry J.W."/>
            <person name="Darby A.C."/>
            <person name="Makepeace B.L."/>
        </authorList>
    </citation>
    <scope>NUCLEOTIDE SEQUENCE [LARGE SCALE GENOMIC DNA]</scope>
    <source>
        <strain evidence="9">UoL-UT</strain>
    </source>
</reference>
<keyword evidence="6" id="KW-0694">RNA-binding</keyword>
<evidence type="ECO:0000256" key="5">
    <source>
        <dbReference type="PROSITE-ProRule" id="PRU00552"/>
    </source>
</evidence>
<dbReference type="PANTHER" id="PTHR24031">
    <property type="entry name" value="RNA HELICASE"/>
    <property type="match status" value="1"/>
</dbReference>
<dbReference type="SMART" id="SM00487">
    <property type="entry name" value="DEXDc"/>
    <property type="match status" value="1"/>
</dbReference>
<feature type="domain" description="Helicase ATP-binding" evidence="7">
    <location>
        <begin position="35"/>
        <end position="169"/>
    </location>
</feature>
<evidence type="ECO:0000256" key="1">
    <source>
        <dbReference type="ARBA" id="ARBA00022741"/>
    </source>
</evidence>
<feature type="short sequence motif" description="Q motif" evidence="5">
    <location>
        <begin position="3"/>
        <end position="32"/>
    </location>
</feature>
<dbReference type="Gene3D" id="3.40.50.300">
    <property type="entry name" value="P-loop containing nucleotide triphosphate hydrolases"/>
    <property type="match status" value="1"/>
</dbReference>
<dbReference type="SUPFAM" id="SSF52540">
    <property type="entry name" value="P-loop containing nucleoside triphosphate hydrolases"/>
    <property type="match status" value="1"/>
</dbReference>
<keyword evidence="10" id="KW-1185">Reference proteome</keyword>
<dbReference type="OrthoDB" id="7396459at2759"/>
<keyword evidence="4 6" id="KW-0067">ATP-binding</keyword>